<comment type="similarity">
    <text evidence="1">In the C-terminal section; belongs to the class-I pyridoxal-phosphate-dependent aminotransferase family.</text>
</comment>
<dbReference type="InterPro" id="IPR036390">
    <property type="entry name" value="WH_DNA-bd_sf"/>
</dbReference>
<dbReference type="Pfam" id="PF00392">
    <property type="entry name" value="GntR"/>
    <property type="match status" value="1"/>
</dbReference>
<sequence>MFLNLKEDGGYLYLQIYQEIKNLITKNTLKKDSKLPSIRTLCKEYQISKNTVTNAYYQLEMEGFIRCENKVGFFVNSAEHLLNLKHDKKLNLSAKKEYKFDFSYGGIDKEHFPYSVWKRVFKESLSGSDLLESSDAKGYLPLREVISNYLKNSRGINANASEIIVSAGTEHLFYILKKLFNQSSVYGFEDPGYAWKTSFFTSDLLNLKALKVDKYGLDTSTLKDVDIAWITPYHQFPLGTTMSLKTRIFLLEWAKQGEKYIVEDDYDGEFKYKGRVIPALKSMDKDDKVVYLGSFSNSLTPALRLSYMVLPQELGLRYEEAFLGFVSPCSVFVQKALKKFIEDGYFEKHINRMRNIYAQKHALIKQSLEKSEKITLYPSQIGTSVAFKAKTDSDFLKRCEEASMRLGSVNECRQNRLEEDDEFILGFAKPTLDELKEGLGILKKLI</sequence>
<evidence type="ECO:0000256" key="1">
    <source>
        <dbReference type="ARBA" id="ARBA00005384"/>
    </source>
</evidence>
<dbReference type="Pfam" id="PF00155">
    <property type="entry name" value="Aminotran_1_2"/>
    <property type="match status" value="1"/>
</dbReference>
<dbReference type="InterPro" id="IPR051446">
    <property type="entry name" value="HTH_trans_reg/aminotransferase"/>
</dbReference>
<dbReference type="InterPro" id="IPR015424">
    <property type="entry name" value="PyrdxlP-dep_Trfase"/>
</dbReference>
<dbReference type="PANTHER" id="PTHR46577">
    <property type="entry name" value="HTH-TYPE TRANSCRIPTIONAL REGULATORY PROTEIN GABR"/>
    <property type="match status" value="1"/>
</dbReference>
<dbReference type="AlphaFoldDB" id="A0A128ECX7"/>
<name>A0A128ECX7_9BACT</name>
<dbReference type="OrthoDB" id="9808770at2"/>
<dbReference type="Gene3D" id="1.10.10.10">
    <property type="entry name" value="Winged helix-like DNA-binding domain superfamily/Winged helix DNA-binding domain"/>
    <property type="match status" value="1"/>
</dbReference>
<dbReference type="GO" id="GO:0030170">
    <property type="term" value="F:pyridoxal phosphate binding"/>
    <property type="evidence" value="ECO:0007669"/>
    <property type="project" value="InterPro"/>
</dbReference>
<proteinExistence type="inferred from homology"/>
<evidence type="ECO:0000256" key="3">
    <source>
        <dbReference type="ARBA" id="ARBA00023015"/>
    </source>
</evidence>
<evidence type="ECO:0000256" key="2">
    <source>
        <dbReference type="ARBA" id="ARBA00022898"/>
    </source>
</evidence>
<dbReference type="GO" id="GO:0003677">
    <property type="term" value="F:DNA binding"/>
    <property type="evidence" value="ECO:0007669"/>
    <property type="project" value="UniProtKB-KW"/>
</dbReference>
<keyword evidence="4" id="KW-0238">DNA-binding</keyword>
<dbReference type="Proteomes" id="UP000069632">
    <property type="component" value="Unassembled WGS sequence"/>
</dbReference>
<evidence type="ECO:0000256" key="4">
    <source>
        <dbReference type="ARBA" id="ARBA00023125"/>
    </source>
</evidence>
<organism evidence="7 8">
    <name type="scientific">Campylobacter geochelonis</name>
    <dbReference type="NCBI Taxonomy" id="1780362"/>
    <lineage>
        <taxon>Bacteria</taxon>
        <taxon>Pseudomonadati</taxon>
        <taxon>Campylobacterota</taxon>
        <taxon>Epsilonproteobacteria</taxon>
        <taxon>Campylobacterales</taxon>
        <taxon>Campylobacteraceae</taxon>
        <taxon>Campylobacter</taxon>
    </lineage>
</organism>
<reference evidence="7 8" key="1">
    <citation type="submission" date="2016-02" db="EMBL/GenBank/DDBJ databases">
        <authorList>
            <consortium name="Pathogen Informatics"/>
        </authorList>
    </citation>
    <scope>NUCLEOTIDE SEQUENCE [LARGE SCALE GENOMIC DNA]</scope>
    <source>
        <strain evidence="7 8">RC20</strain>
    </source>
</reference>
<dbReference type="SUPFAM" id="SSF53383">
    <property type="entry name" value="PLP-dependent transferases"/>
    <property type="match status" value="1"/>
</dbReference>
<evidence type="ECO:0000259" key="6">
    <source>
        <dbReference type="PROSITE" id="PS50949"/>
    </source>
</evidence>
<dbReference type="InterPro" id="IPR000524">
    <property type="entry name" value="Tscrpt_reg_HTH_GntR"/>
</dbReference>
<dbReference type="SMART" id="SM00345">
    <property type="entry name" value="HTH_GNTR"/>
    <property type="match status" value="1"/>
</dbReference>
<keyword evidence="5" id="KW-0804">Transcription</keyword>
<gene>
    <name evidence="7" type="primary">gabR</name>
    <name evidence="7" type="ORF">ERS672216_00576</name>
</gene>
<keyword evidence="8" id="KW-1185">Reference proteome</keyword>
<dbReference type="RefSeq" id="WP_075540033.1">
    <property type="nucleotide sequence ID" value="NZ_CP053844.1"/>
</dbReference>
<dbReference type="SUPFAM" id="SSF46785">
    <property type="entry name" value="Winged helix' DNA-binding domain"/>
    <property type="match status" value="1"/>
</dbReference>
<evidence type="ECO:0000313" key="8">
    <source>
        <dbReference type="Proteomes" id="UP000069632"/>
    </source>
</evidence>
<dbReference type="EMBL" id="FIZP01000001">
    <property type="protein sequence ID" value="CZE46826.1"/>
    <property type="molecule type" value="Genomic_DNA"/>
</dbReference>
<dbReference type="CDD" id="cd07377">
    <property type="entry name" value="WHTH_GntR"/>
    <property type="match status" value="1"/>
</dbReference>
<dbReference type="InterPro" id="IPR004839">
    <property type="entry name" value="Aminotransferase_I/II_large"/>
</dbReference>
<dbReference type="InterPro" id="IPR036388">
    <property type="entry name" value="WH-like_DNA-bd_sf"/>
</dbReference>
<dbReference type="PROSITE" id="PS50949">
    <property type="entry name" value="HTH_GNTR"/>
    <property type="match status" value="1"/>
</dbReference>
<protein>
    <submittedName>
        <fullName evidence="7">HTH-type transcriptional regulatory protein gabR</fullName>
    </submittedName>
</protein>
<feature type="domain" description="HTH gntR-type" evidence="6">
    <location>
        <begin position="10"/>
        <end position="78"/>
    </location>
</feature>
<accession>A0A128ECX7</accession>
<dbReference type="GO" id="GO:0003700">
    <property type="term" value="F:DNA-binding transcription factor activity"/>
    <property type="evidence" value="ECO:0007669"/>
    <property type="project" value="InterPro"/>
</dbReference>
<dbReference type="PANTHER" id="PTHR46577:SF1">
    <property type="entry name" value="HTH-TYPE TRANSCRIPTIONAL REGULATORY PROTEIN GABR"/>
    <property type="match status" value="1"/>
</dbReference>
<dbReference type="Gene3D" id="3.40.640.10">
    <property type="entry name" value="Type I PLP-dependent aspartate aminotransferase-like (Major domain)"/>
    <property type="match status" value="1"/>
</dbReference>
<evidence type="ECO:0000256" key="5">
    <source>
        <dbReference type="ARBA" id="ARBA00023163"/>
    </source>
</evidence>
<keyword evidence="3" id="KW-0805">Transcription regulation</keyword>
<keyword evidence="2" id="KW-0663">Pyridoxal phosphate</keyword>
<dbReference type="InterPro" id="IPR015421">
    <property type="entry name" value="PyrdxlP-dep_Trfase_major"/>
</dbReference>
<dbReference type="CDD" id="cd00609">
    <property type="entry name" value="AAT_like"/>
    <property type="match status" value="1"/>
</dbReference>
<evidence type="ECO:0000313" key="7">
    <source>
        <dbReference type="EMBL" id="CZE46826.1"/>
    </source>
</evidence>